<proteinExistence type="predicted"/>
<reference evidence="2" key="1">
    <citation type="submission" date="2018-10" db="EMBL/GenBank/DDBJ databases">
        <authorList>
            <person name="Hariharan J."/>
            <person name="Choudoir M.J."/>
            <person name="Diebold P."/>
            <person name="Panke-Buisse K."/>
            <person name="Campbell A.N."/>
            <person name="Buckley D.H."/>
        </authorList>
    </citation>
    <scope>NUCLEOTIDE SEQUENCE</scope>
    <source>
        <strain evidence="2">Gb1</strain>
    </source>
</reference>
<feature type="transmembrane region" description="Helical" evidence="1">
    <location>
        <begin position="44"/>
        <end position="63"/>
    </location>
</feature>
<sequence length="73" mass="6864">MTTTDRTPAGPGTGGPAPGRLTALTGLVSVVGAVLLAVTGHAEAAAAAGLAGGAVAGGIHVTVNIQRRPPGQE</sequence>
<keyword evidence="1" id="KW-0812">Transmembrane</keyword>
<comment type="caution">
    <text evidence="2">The sequence shown here is derived from an EMBL/GenBank/DDBJ whole genome shotgun (WGS) entry which is preliminary data.</text>
</comment>
<organism evidence="2">
    <name type="scientific">Streptomyces sp. gb1(2016)</name>
    <dbReference type="NCBI Taxonomy" id="1828321"/>
    <lineage>
        <taxon>Bacteria</taxon>
        <taxon>Bacillati</taxon>
        <taxon>Actinomycetota</taxon>
        <taxon>Actinomycetes</taxon>
        <taxon>Kitasatosporales</taxon>
        <taxon>Streptomycetaceae</taxon>
        <taxon>Streptomyces</taxon>
    </lineage>
</organism>
<name>A0A652KW58_9ACTN</name>
<protein>
    <submittedName>
        <fullName evidence="2">Uncharacterized protein</fullName>
    </submittedName>
</protein>
<feature type="transmembrane region" description="Helical" evidence="1">
    <location>
        <begin position="21"/>
        <end position="38"/>
    </location>
</feature>
<dbReference type="EMBL" id="RDBM01000035">
    <property type="protein sequence ID" value="TXS27992.1"/>
    <property type="molecule type" value="Genomic_DNA"/>
</dbReference>
<dbReference type="RefSeq" id="WP_147984152.1">
    <property type="nucleotide sequence ID" value="NZ_RDBM01000035.1"/>
</dbReference>
<accession>A0A652KW58</accession>
<dbReference type="AlphaFoldDB" id="A0A652KW58"/>
<keyword evidence="1" id="KW-1133">Transmembrane helix</keyword>
<evidence type="ECO:0000256" key="1">
    <source>
        <dbReference type="SAM" id="Phobius"/>
    </source>
</evidence>
<keyword evidence="1" id="KW-0472">Membrane</keyword>
<evidence type="ECO:0000313" key="2">
    <source>
        <dbReference type="EMBL" id="TXS27992.1"/>
    </source>
</evidence>
<gene>
    <name evidence="2" type="ORF">EAO74_18775</name>
</gene>